<evidence type="ECO:0000313" key="3">
    <source>
        <dbReference type="Proteomes" id="UP000188268"/>
    </source>
</evidence>
<evidence type="ECO:0000313" key="2">
    <source>
        <dbReference type="EMBL" id="OMO97712.1"/>
    </source>
</evidence>
<dbReference type="AlphaFoldDB" id="A0A1R3JS35"/>
<accession>A0A1R3JS35</accession>
<reference evidence="2 3" key="1">
    <citation type="submission" date="2013-09" db="EMBL/GenBank/DDBJ databases">
        <title>Corchorus capsularis genome sequencing.</title>
        <authorList>
            <person name="Alam M."/>
            <person name="Haque M.S."/>
            <person name="Islam M.S."/>
            <person name="Emdad E.M."/>
            <person name="Islam M.M."/>
            <person name="Ahmed B."/>
            <person name="Halim A."/>
            <person name="Hossen Q.M.M."/>
            <person name="Hossain M.Z."/>
            <person name="Ahmed R."/>
            <person name="Khan M.M."/>
            <person name="Islam R."/>
            <person name="Rashid M.M."/>
            <person name="Khan S.A."/>
            <person name="Rahman M.S."/>
            <person name="Alam M."/>
        </authorList>
    </citation>
    <scope>NUCLEOTIDE SEQUENCE [LARGE SCALE GENOMIC DNA]</scope>
    <source>
        <strain evidence="3">cv. CVL-1</strain>
        <tissue evidence="2">Whole seedling</tissue>
    </source>
</reference>
<dbReference type="Proteomes" id="UP000188268">
    <property type="component" value="Unassembled WGS sequence"/>
</dbReference>
<evidence type="ECO:0000256" key="1">
    <source>
        <dbReference type="SAM" id="MobiDB-lite"/>
    </source>
</evidence>
<feature type="region of interest" description="Disordered" evidence="1">
    <location>
        <begin position="1"/>
        <end position="47"/>
    </location>
</feature>
<comment type="caution">
    <text evidence="2">The sequence shown here is derived from an EMBL/GenBank/DDBJ whole genome shotgun (WGS) entry which is preliminary data.</text>
</comment>
<dbReference type="EMBL" id="AWWV01007190">
    <property type="protein sequence ID" value="OMO97712.1"/>
    <property type="molecule type" value="Genomic_DNA"/>
</dbReference>
<organism evidence="2 3">
    <name type="scientific">Corchorus capsularis</name>
    <name type="common">Jute</name>
    <dbReference type="NCBI Taxonomy" id="210143"/>
    <lineage>
        <taxon>Eukaryota</taxon>
        <taxon>Viridiplantae</taxon>
        <taxon>Streptophyta</taxon>
        <taxon>Embryophyta</taxon>
        <taxon>Tracheophyta</taxon>
        <taxon>Spermatophyta</taxon>
        <taxon>Magnoliopsida</taxon>
        <taxon>eudicotyledons</taxon>
        <taxon>Gunneridae</taxon>
        <taxon>Pentapetalae</taxon>
        <taxon>rosids</taxon>
        <taxon>malvids</taxon>
        <taxon>Malvales</taxon>
        <taxon>Malvaceae</taxon>
        <taxon>Grewioideae</taxon>
        <taxon>Apeibeae</taxon>
        <taxon>Corchorus</taxon>
    </lineage>
</organism>
<name>A0A1R3JS35_COCAP</name>
<sequence length="47" mass="5210">MAMASVPAIKTAFLPSSSNLHPLETQTQSRRHRLKSPPPCQSSVHRQ</sequence>
<feature type="compositionally biased region" description="Polar residues" evidence="1">
    <location>
        <begin position="14"/>
        <end position="28"/>
    </location>
</feature>
<dbReference type="Gramene" id="OMO97712">
    <property type="protein sequence ID" value="OMO97712"/>
    <property type="gene ID" value="CCACVL1_04480"/>
</dbReference>
<proteinExistence type="predicted"/>
<protein>
    <submittedName>
        <fullName evidence="2">Uncharacterized protein</fullName>
    </submittedName>
</protein>
<gene>
    <name evidence="2" type="ORF">CCACVL1_04480</name>
</gene>
<keyword evidence="3" id="KW-1185">Reference proteome</keyword>